<gene>
    <name evidence="3" type="ORF">MARGE09_P2119</name>
</gene>
<dbReference type="PANTHER" id="PTHR34606">
    <property type="entry name" value="BON DOMAIN-CONTAINING PROTEIN"/>
    <property type="match status" value="1"/>
</dbReference>
<proteinExistence type="predicted"/>
<dbReference type="EMBL" id="AP023086">
    <property type="protein sequence ID" value="BCD97918.1"/>
    <property type="molecule type" value="Genomic_DNA"/>
</dbReference>
<dbReference type="AlphaFoldDB" id="A0AAN1WHW9"/>
<sequence>MKKRCIPAMLERLPHTISVCLISASLGGCSSFLAATHQGPIEQDPGQRTMGEVFDDRQITTHLKVNLVKADPSLDEANITVLSYNGVVLLTGEVPSAKLRELAGETARNINSVRQVHNQLSVASKASIYSRANDNWIGTKIRTKLIGSTEIESNRVKIVVENRVVYIMGLLTESETQHVTELARTTEGVTKVVRAVELVPEHERAPH</sequence>
<keyword evidence="1" id="KW-0732">Signal</keyword>
<evidence type="ECO:0000259" key="2">
    <source>
        <dbReference type="PROSITE" id="PS50914"/>
    </source>
</evidence>
<evidence type="ECO:0000313" key="4">
    <source>
        <dbReference type="Proteomes" id="UP001320119"/>
    </source>
</evidence>
<evidence type="ECO:0000256" key="1">
    <source>
        <dbReference type="ARBA" id="ARBA00022729"/>
    </source>
</evidence>
<evidence type="ECO:0000313" key="3">
    <source>
        <dbReference type="EMBL" id="BCD97918.1"/>
    </source>
</evidence>
<reference evidence="3 4" key="1">
    <citation type="journal article" date="2022" name="IScience">
        <title>An ultrasensitive nanofiber-based assay for enzymatic hydrolysis and deep-sea microbial degradation of cellulose.</title>
        <authorList>
            <person name="Tsudome M."/>
            <person name="Tachioka M."/>
            <person name="Miyazaki M."/>
            <person name="Uchimura K."/>
            <person name="Tsuda M."/>
            <person name="Takaki Y."/>
            <person name="Deguchi S."/>
        </authorList>
    </citation>
    <scope>NUCLEOTIDE SEQUENCE [LARGE SCALE GENOMIC DNA]</scope>
    <source>
        <strain evidence="3 4">GE09</strain>
    </source>
</reference>
<keyword evidence="4" id="KW-1185">Reference proteome</keyword>
<dbReference type="PROSITE" id="PS51257">
    <property type="entry name" value="PROKAR_LIPOPROTEIN"/>
    <property type="match status" value="1"/>
</dbReference>
<dbReference type="InterPro" id="IPR007055">
    <property type="entry name" value="BON_dom"/>
</dbReference>
<dbReference type="SMART" id="SM00749">
    <property type="entry name" value="BON"/>
    <property type="match status" value="2"/>
</dbReference>
<feature type="domain" description="BON" evidence="2">
    <location>
        <begin position="55"/>
        <end position="124"/>
    </location>
</feature>
<organism evidence="3 4">
    <name type="scientific">Marinagarivorans cellulosilyticus</name>
    <dbReference type="NCBI Taxonomy" id="2721545"/>
    <lineage>
        <taxon>Bacteria</taxon>
        <taxon>Pseudomonadati</taxon>
        <taxon>Pseudomonadota</taxon>
        <taxon>Gammaproteobacteria</taxon>
        <taxon>Cellvibrionales</taxon>
        <taxon>Cellvibrionaceae</taxon>
        <taxon>Marinagarivorans</taxon>
    </lineage>
</organism>
<dbReference type="RefSeq" id="WP_236981914.1">
    <property type="nucleotide sequence ID" value="NZ_AP023086.1"/>
</dbReference>
<dbReference type="InterPro" id="IPR014004">
    <property type="entry name" value="Transpt-assoc_nodulatn_dom_bac"/>
</dbReference>
<dbReference type="Proteomes" id="UP001320119">
    <property type="component" value="Chromosome"/>
</dbReference>
<dbReference type="InterPro" id="IPR051686">
    <property type="entry name" value="Lipoprotein_DolP"/>
</dbReference>
<accession>A0AAN1WHW9</accession>
<dbReference type="Gene3D" id="3.30.1340.30">
    <property type="match status" value="1"/>
</dbReference>
<dbReference type="KEGG" id="marq:MARGE09_P2119"/>
<dbReference type="Pfam" id="PF04972">
    <property type="entry name" value="BON"/>
    <property type="match status" value="2"/>
</dbReference>
<feature type="domain" description="BON" evidence="2">
    <location>
        <begin position="133"/>
        <end position="200"/>
    </location>
</feature>
<dbReference type="PROSITE" id="PS50914">
    <property type="entry name" value="BON"/>
    <property type="match status" value="2"/>
</dbReference>
<protein>
    <recommendedName>
        <fullName evidence="2">BON domain-containing protein</fullName>
    </recommendedName>
</protein>
<name>A0AAN1WHW9_9GAMM</name>
<dbReference type="PANTHER" id="PTHR34606:SF4">
    <property type="entry name" value="OUTER MEMBRANE LIPOPROTEIN DOLP"/>
    <property type="match status" value="1"/>
</dbReference>